<proteinExistence type="inferred from homology"/>
<dbReference type="GO" id="GO:0033013">
    <property type="term" value="P:tetrapyrrole metabolic process"/>
    <property type="evidence" value="ECO:0007669"/>
    <property type="project" value="UniProtKB-ARBA"/>
</dbReference>
<evidence type="ECO:0000256" key="4">
    <source>
        <dbReference type="ARBA" id="ARBA00022989"/>
    </source>
</evidence>
<keyword evidence="4 6" id="KW-1133">Transmembrane helix</keyword>
<organism evidence="7 8">
    <name type="scientific">Haloplanus ruber</name>
    <dbReference type="NCBI Taxonomy" id="869892"/>
    <lineage>
        <taxon>Archaea</taxon>
        <taxon>Methanobacteriati</taxon>
        <taxon>Methanobacteriota</taxon>
        <taxon>Stenosarchaea group</taxon>
        <taxon>Halobacteria</taxon>
        <taxon>Halobacteriales</taxon>
        <taxon>Haloferacaceae</taxon>
        <taxon>Haloplanus</taxon>
    </lineage>
</organism>
<evidence type="ECO:0000256" key="6">
    <source>
        <dbReference type="SAM" id="Phobius"/>
    </source>
</evidence>
<dbReference type="EMBL" id="JBHUDL010000010">
    <property type="protein sequence ID" value="MFD1635007.1"/>
    <property type="molecule type" value="Genomic_DNA"/>
</dbReference>
<reference evidence="7 8" key="1">
    <citation type="journal article" date="2019" name="Int. J. Syst. Evol. Microbiol.">
        <title>The Global Catalogue of Microorganisms (GCM) 10K type strain sequencing project: providing services to taxonomists for standard genome sequencing and annotation.</title>
        <authorList>
            <consortium name="The Broad Institute Genomics Platform"/>
            <consortium name="The Broad Institute Genome Sequencing Center for Infectious Disease"/>
            <person name="Wu L."/>
            <person name="Ma J."/>
        </authorList>
    </citation>
    <scope>NUCLEOTIDE SEQUENCE [LARGE SCALE GENOMIC DNA]</scope>
    <source>
        <strain evidence="7 8">CGMCC 1.10594</strain>
    </source>
</reference>
<comment type="subcellular location">
    <subcellularLocation>
        <location evidence="1">Membrane</location>
        <topology evidence="1">Multi-pass membrane protein</topology>
    </subcellularLocation>
</comment>
<keyword evidence="3 6" id="KW-0812">Transmembrane</keyword>
<evidence type="ECO:0000313" key="7">
    <source>
        <dbReference type="EMBL" id="MFD1635007.1"/>
    </source>
</evidence>
<dbReference type="InterPro" id="IPR023606">
    <property type="entry name" value="CoA-Trfase_III_dom_1_sf"/>
</dbReference>
<evidence type="ECO:0000313" key="8">
    <source>
        <dbReference type="Proteomes" id="UP001597075"/>
    </source>
</evidence>
<dbReference type="Pfam" id="PF03073">
    <property type="entry name" value="TspO_MBR"/>
    <property type="match status" value="1"/>
</dbReference>
<keyword evidence="5 6" id="KW-0472">Membrane</keyword>
<dbReference type="FunFam" id="1.20.1260.100:FF:000001">
    <property type="entry name" value="translocator protein 2"/>
    <property type="match status" value="1"/>
</dbReference>
<evidence type="ECO:0000256" key="5">
    <source>
        <dbReference type="ARBA" id="ARBA00023136"/>
    </source>
</evidence>
<dbReference type="PANTHER" id="PTHR10057:SF0">
    <property type="entry name" value="TRANSLOCATOR PROTEIN"/>
    <property type="match status" value="1"/>
</dbReference>
<sequence length="171" mass="18869">MSLRRRLRRLPDERPRLALVAAVLAVELAGASGAVFTASGLASWYGTLQRPALAPPNWVFGPVWTALFALMGVAVWLVWRRLSSPRTGRRARVALACFAVHFVANIGWSLAFFGLQSVDLGLAVIGVLLALILLTVWAFDAVDRRAALLLVPYLCWTAFAAYLNYRFWALN</sequence>
<name>A0ABD6D356_9EURY</name>
<dbReference type="Proteomes" id="UP001597075">
    <property type="component" value="Unassembled WGS sequence"/>
</dbReference>
<evidence type="ECO:0000256" key="3">
    <source>
        <dbReference type="ARBA" id="ARBA00022692"/>
    </source>
</evidence>
<dbReference type="InterPro" id="IPR004307">
    <property type="entry name" value="TspO_MBR"/>
</dbReference>
<protein>
    <submittedName>
        <fullName evidence="7">TspO/MBR family protein</fullName>
    </submittedName>
</protein>
<dbReference type="Gene3D" id="1.20.1260.100">
    <property type="entry name" value="TspO/MBR protein"/>
    <property type="match status" value="1"/>
</dbReference>
<feature type="transmembrane region" description="Helical" evidence="6">
    <location>
        <begin position="57"/>
        <end position="79"/>
    </location>
</feature>
<evidence type="ECO:0000256" key="2">
    <source>
        <dbReference type="ARBA" id="ARBA00007524"/>
    </source>
</evidence>
<dbReference type="SUPFAM" id="SSF89796">
    <property type="entry name" value="CoA-transferase family III (CaiB/BaiF)"/>
    <property type="match status" value="1"/>
</dbReference>
<accession>A0ABD6D356</accession>
<dbReference type="RefSeq" id="WP_256405234.1">
    <property type="nucleotide sequence ID" value="NZ_CP187151.1"/>
</dbReference>
<comment type="similarity">
    <text evidence="2">Belongs to the TspO/BZRP family.</text>
</comment>
<evidence type="ECO:0000256" key="1">
    <source>
        <dbReference type="ARBA" id="ARBA00004141"/>
    </source>
</evidence>
<keyword evidence="8" id="KW-1185">Reference proteome</keyword>
<dbReference type="InterPro" id="IPR038330">
    <property type="entry name" value="TspO/MBR-related_sf"/>
</dbReference>
<gene>
    <name evidence="7" type="ORF">ACFSBJ_14845</name>
</gene>
<feature type="transmembrane region" description="Helical" evidence="6">
    <location>
        <begin position="91"/>
        <end position="114"/>
    </location>
</feature>
<dbReference type="CDD" id="cd15904">
    <property type="entry name" value="TSPO_MBR"/>
    <property type="match status" value="1"/>
</dbReference>
<comment type="caution">
    <text evidence="7">The sequence shown here is derived from an EMBL/GenBank/DDBJ whole genome shotgun (WGS) entry which is preliminary data.</text>
</comment>
<dbReference type="GO" id="GO:0016020">
    <property type="term" value="C:membrane"/>
    <property type="evidence" value="ECO:0007669"/>
    <property type="project" value="UniProtKB-SubCell"/>
</dbReference>
<dbReference type="AlphaFoldDB" id="A0ABD6D356"/>
<feature type="transmembrane region" description="Helical" evidence="6">
    <location>
        <begin position="146"/>
        <end position="165"/>
    </location>
</feature>
<feature type="transmembrane region" description="Helical" evidence="6">
    <location>
        <begin position="120"/>
        <end position="139"/>
    </location>
</feature>
<dbReference type="PANTHER" id="PTHR10057">
    <property type="entry name" value="PERIPHERAL-TYPE BENZODIAZEPINE RECEPTOR"/>
    <property type="match status" value="1"/>
</dbReference>
<dbReference type="PIRSF" id="PIRSF005859">
    <property type="entry name" value="PBR"/>
    <property type="match status" value="1"/>
</dbReference>